<feature type="transmembrane region" description="Helical" evidence="7">
    <location>
        <begin position="426"/>
        <end position="453"/>
    </location>
</feature>
<dbReference type="EMBL" id="OZ037952">
    <property type="protein sequence ID" value="CAL1716633.1"/>
    <property type="molecule type" value="Genomic_DNA"/>
</dbReference>
<evidence type="ECO:0000313" key="10">
    <source>
        <dbReference type="Proteomes" id="UP001497453"/>
    </source>
</evidence>
<name>A0ABP1EAZ5_9APHY</name>
<feature type="transmembrane region" description="Helical" evidence="7">
    <location>
        <begin position="152"/>
        <end position="173"/>
    </location>
</feature>
<dbReference type="PANTHER" id="PTHR42718">
    <property type="entry name" value="MAJOR FACILITATOR SUPERFAMILY MULTIDRUG TRANSPORTER MFSC"/>
    <property type="match status" value="1"/>
</dbReference>
<evidence type="ECO:0000256" key="5">
    <source>
        <dbReference type="ARBA" id="ARBA00023136"/>
    </source>
</evidence>
<protein>
    <recommendedName>
        <fullName evidence="8">Major facilitator superfamily (MFS) profile domain-containing protein</fullName>
    </recommendedName>
</protein>
<accession>A0ABP1EAZ5</accession>
<feature type="transmembrane region" description="Helical" evidence="7">
    <location>
        <begin position="219"/>
        <end position="238"/>
    </location>
</feature>
<keyword evidence="3 7" id="KW-0812">Transmembrane</keyword>
<feature type="transmembrane region" description="Helical" evidence="7">
    <location>
        <begin position="336"/>
        <end position="356"/>
    </location>
</feature>
<keyword evidence="2" id="KW-0813">Transport</keyword>
<keyword evidence="5 7" id="KW-0472">Membrane</keyword>
<evidence type="ECO:0000256" key="1">
    <source>
        <dbReference type="ARBA" id="ARBA00004141"/>
    </source>
</evidence>
<reference evidence="10" key="1">
    <citation type="submission" date="2024-04" db="EMBL/GenBank/DDBJ databases">
        <authorList>
            <person name="Shaw F."/>
            <person name="Minotto A."/>
        </authorList>
    </citation>
    <scope>NUCLEOTIDE SEQUENCE [LARGE SCALE GENOMIC DNA]</scope>
</reference>
<feature type="transmembrane region" description="Helical" evidence="7">
    <location>
        <begin position="282"/>
        <end position="302"/>
    </location>
</feature>
<gene>
    <name evidence="9" type="ORF">GFSPODELE1_LOCUS10846</name>
</gene>
<feature type="transmembrane region" description="Helical" evidence="7">
    <location>
        <begin position="465"/>
        <end position="487"/>
    </location>
</feature>
<dbReference type="PROSITE" id="PS50850">
    <property type="entry name" value="MFS"/>
    <property type="match status" value="1"/>
</dbReference>
<dbReference type="InterPro" id="IPR011701">
    <property type="entry name" value="MFS"/>
</dbReference>
<keyword evidence="4 7" id="KW-1133">Transmembrane helix</keyword>
<evidence type="ECO:0000256" key="7">
    <source>
        <dbReference type="SAM" id="Phobius"/>
    </source>
</evidence>
<sequence>MQYDALCLFQRSAYPLTVMEKVLDNSGQSKPSRPLALSDEQQKHDVELPIQSPGAFKGIALTSVCTLSMMLVSVTTSSSLISLPVVGADLGIREDQLQWILSAYALSSGCLLIPFGRLADLYGRRMIFIVGCVLQGAFALGCGFANDLVTIGVLRGFQGLGAAATIPASLGILAHAFPPGNARSLAFATFSAGQPLGGGVGFALGGLLTEFAPATWRSMFFVVAGLSVLCIAGALLLVERDRPSTEQDKRVDWLGAILVTAGLTLVVFVLSDGEVAPRQWSTPYIIALLVVGVVLTTAFFVWQWYLERPSVRETYSRWTPPPLMKISLWSRGNGRFAAMQCIVFFLMCAFQSWLLWTVLYYETYQNYTPVLSMIRMLPMIPAGILCNIFIGLLVGKIPGVVLIAIGCLCTGIAGLLFALINPAASYWAFGFPAAVLTVVGADFVFAGGSLFVAKLALPHEQSLAGGLFQTMAQLGIAFGLAITTIVFDRVRAQKSLNLGVVIDSQGSNAPREAQLQAYRAAQWTILGFGALASILAVLFLRGVGVVGGPHKPDPSEDEKSKSEQTMTAVEA</sequence>
<feature type="region of interest" description="Disordered" evidence="6">
    <location>
        <begin position="549"/>
        <end position="571"/>
    </location>
</feature>
<feature type="transmembrane region" description="Helical" evidence="7">
    <location>
        <begin position="59"/>
        <end position="85"/>
    </location>
</feature>
<dbReference type="SUPFAM" id="SSF103473">
    <property type="entry name" value="MFS general substrate transporter"/>
    <property type="match status" value="1"/>
</dbReference>
<keyword evidence="10" id="KW-1185">Reference proteome</keyword>
<comment type="subcellular location">
    <subcellularLocation>
        <location evidence="1">Membrane</location>
        <topology evidence="1">Multi-pass membrane protein</topology>
    </subcellularLocation>
</comment>
<organism evidence="9 10">
    <name type="scientific">Somion occarium</name>
    <dbReference type="NCBI Taxonomy" id="3059160"/>
    <lineage>
        <taxon>Eukaryota</taxon>
        <taxon>Fungi</taxon>
        <taxon>Dikarya</taxon>
        <taxon>Basidiomycota</taxon>
        <taxon>Agaricomycotina</taxon>
        <taxon>Agaricomycetes</taxon>
        <taxon>Polyporales</taxon>
        <taxon>Cerrenaceae</taxon>
        <taxon>Somion</taxon>
    </lineage>
</organism>
<feature type="transmembrane region" description="Helical" evidence="7">
    <location>
        <begin position="520"/>
        <end position="540"/>
    </location>
</feature>
<dbReference type="Gene3D" id="1.20.1250.20">
    <property type="entry name" value="MFS general substrate transporter like domains"/>
    <property type="match status" value="2"/>
</dbReference>
<feature type="transmembrane region" description="Helical" evidence="7">
    <location>
        <begin position="401"/>
        <end position="420"/>
    </location>
</feature>
<dbReference type="InterPro" id="IPR020846">
    <property type="entry name" value="MFS_dom"/>
</dbReference>
<dbReference type="Pfam" id="PF07690">
    <property type="entry name" value="MFS_1"/>
    <property type="match status" value="1"/>
</dbReference>
<dbReference type="PANTHER" id="PTHR42718:SF9">
    <property type="entry name" value="MAJOR FACILITATOR SUPERFAMILY MULTIDRUG TRANSPORTER MFSC"/>
    <property type="match status" value="1"/>
</dbReference>
<evidence type="ECO:0000256" key="3">
    <source>
        <dbReference type="ARBA" id="ARBA00022692"/>
    </source>
</evidence>
<evidence type="ECO:0000259" key="8">
    <source>
        <dbReference type="PROSITE" id="PS50850"/>
    </source>
</evidence>
<dbReference type="InterPro" id="IPR036259">
    <property type="entry name" value="MFS_trans_sf"/>
</dbReference>
<dbReference type="Proteomes" id="UP001497453">
    <property type="component" value="Chromosome 9"/>
</dbReference>
<feature type="transmembrane region" description="Helical" evidence="7">
    <location>
        <begin position="185"/>
        <end position="207"/>
    </location>
</feature>
<feature type="transmembrane region" description="Helical" evidence="7">
    <location>
        <begin position="97"/>
        <end position="115"/>
    </location>
</feature>
<evidence type="ECO:0000256" key="4">
    <source>
        <dbReference type="ARBA" id="ARBA00022989"/>
    </source>
</evidence>
<feature type="transmembrane region" description="Helical" evidence="7">
    <location>
        <begin position="250"/>
        <end position="270"/>
    </location>
</feature>
<evidence type="ECO:0000313" key="9">
    <source>
        <dbReference type="EMBL" id="CAL1716633.1"/>
    </source>
</evidence>
<proteinExistence type="predicted"/>
<feature type="compositionally biased region" description="Basic and acidic residues" evidence="6">
    <location>
        <begin position="550"/>
        <end position="562"/>
    </location>
</feature>
<feature type="domain" description="Major facilitator superfamily (MFS) profile" evidence="8">
    <location>
        <begin position="61"/>
        <end position="545"/>
    </location>
</feature>
<evidence type="ECO:0000256" key="2">
    <source>
        <dbReference type="ARBA" id="ARBA00022448"/>
    </source>
</evidence>
<evidence type="ECO:0000256" key="6">
    <source>
        <dbReference type="SAM" id="MobiDB-lite"/>
    </source>
</evidence>
<feature type="transmembrane region" description="Helical" evidence="7">
    <location>
        <begin position="127"/>
        <end position="146"/>
    </location>
</feature>
<feature type="transmembrane region" description="Helical" evidence="7">
    <location>
        <begin position="376"/>
        <end position="394"/>
    </location>
</feature>